<dbReference type="InterPro" id="IPR001128">
    <property type="entry name" value="Cyt_P450"/>
</dbReference>
<protein>
    <recommendedName>
        <fullName evidence="14">Cytochrome P450</fullName>
    </recommendedName>
</protein>
<dbReference type="SUPFAM" id="SSF48264">
    <property type="entry name" value="Cytochrome P450"/>
    <property type="match status" value="1"/>
</dbReference>
<evidence type="ECO:0000256" key="2">
    <source>
        <dbReference type="ARBA" id="ARBA00005179"/>
    </source>
</evidence>
<reference evidence="12" key="1">
    <citation type="submission" date="2021-10" db="EMBL/GenBank/DDBJ databases">
        <title>De novo Genome Assembly of Clathrus columnatus (Basidiomycota, Fungi) Using Illumina and Nanopore Sequence Data.</title>
        <authorList>
            <person name="Ogiso-Tanaka E."/>
            <person name="Itagaki H."/>
            <person name="Hosoya T."/>
            <person name="Hosaka K."/>
        </authorList>
    </citation>
    <scope>NUCLEOTIDE SEQUENCE</scope>
    <source>
        <strain evidence="12">MO-923</strain>
    </source>
</reference>
<keyword evidence="13" id="KW-1185">Reference proteome</keyword>
<dbReference type="Pfam" id="PF00067">
    <property type="entry name" value="p450"/>
    <property type="match status" value="2"/>
</dbReference>
<keyword evidence="11" id="KW-0472">Membrane</keyword>
<keyword evidence="4 9" id="KW-0349">Heme</keyword>
<evidence type="ECO:0000256" key="8">
    <source>
        <dbReference type="ARBA" id="ARBA00023033"/>
    </source>
</evidence>
<keyword evidence="7 9" id="KW-0408">Iron</keyword>
<evidence type="ECO:0000256" key="4">
    <source>
        <dbReference type="ARBA" id="ARBA00022617"/>
    </source>
</evidence>
<keyword evidence="11" id="KW-1133">Transmembrane helix</keyword>
<dbReference type="PRINTS" id="PR00463">
    <property type="entry name" value="EP450I"/>
</dbReference>
<name>A0AAV5AKW2_9AGAM</name>
<dbReference type="AlphaFoldDB" id="A0AAV5AKW2"/>
<evidence type="ECO:0000313" key="12">
    <source>
        <dbReference type="EMBL" id="GJJ14307.1"/>
    </source>
</evidence>
<proteinExistence type="inferred from homology"/>
<dbReference type="InterPro" id="IPR002401">
    <property type="entry name" value="Cyt_P450_E_grp-I"/>
</dbReference>
<evidence type="ECO:0000256" key="11">
    <source>
        <dbReference type="SAM" id="Phobius"/>
    </source>
</evidence>
<dbReference type="GO" id="GO:0020037">
    <property type="term" value="F:heme binding"/>
    <property type="evidence" value="ECO:0007669"/>
    <property type="project" value="InterPro"/>
</dbReference>
<evidence type="ECO:0008006" key="14">
    <source>
        <dbReference type="Google" id="ProtNLM"/>
    </source>
</evidence>
<dbReference type="PROSITE" id="PS00086">
    <property type="entry name" value="CYTOCHROME_P450"/>
    <property type="match status" value="1"/>
</dbReference>
<keyword evidence="11" id="KW-0812">Transmembrane</keyword>
<evidence type="ECO:0000256" key="1">
    <source>
        <dbReference type="ARBA" id="ARBA00001971"/>
    </source>
</evidence>
<evidence type="ECO:0000256" key="5">
    <source>
        <dbReference type="ARBA" id="ARBA00022723"/>
    </source>
</evidence>
<dbReference type="PANTHER" id="PTHR46300">
    <property type="entry name" value="P450, PUTATIVE (EUROFUNG)-RELATED-RELATED"/>
    <property type="match status" value="1"/>
</dbReference>
<evidence type="ECO:0000256" key="7">
    <source>
        <dbReference type="ARBA" id="ARBA00023004"/>
    </source>
</evidence>
<keyword evidence="8 10" id="KW-0503">Monooxygenase</keyword>
<evidence type="ECO:0000256" key="6">
    <source>
        <dbReference type="ARBA" id="ARBA00023002"/>
    </source>
</evidence>
<feature type="binding site" description="axial binding residue" evidence="9">
    <location>
        <position position="438"/>
    </location>
    <ligand>
        <name>heme</name>
        <dbReference type="ChEBI" id="CHEBI:30413"/>
    </ligand>
    <ligandPart>
        <name>Fe</name>
        <dbReference type="ChEBI" id="CHEBI:18248"/>
    </ligandPart>
</feature>
<comment type="caution">
    <text evidence="12">The sequence shown here is derived from an EMBL/GenBank/DDBJ whole genome shotgun (WGS) entry which is preliminary data.</text>
</comment>
<dbReference type="GO" id="GO:0004497">
    <property type="term" value="F:monooxygenase activity"/>
    <property type="evidence" value="ECO:0007669"/>
    <property type="project" value="UniProtKB-KW"/>
</dbReference>
<keyword evidence="6 10" id="KW-0560">Oxidoreductase</keyword>
<keyword evidence="5 9" id="KW-0479">Metal-binding</keyword>
<dbReference type="PANTHER" id="PTHR46300:SF7">
    <property type="entry name" value="P450, PUTATIVE (EUROFUNG)-RELATED"/>
    <property type="match status" value="1"/>
</dbReference>
<dbReference type="GO" id="GO:0016705">
    <property type="term" value="F:oxidoreductase activity, acting on paired donors, with incorporation or reduction of molecular oxygen"/>
    <property type="evidence" value="ECO:0007669"/>
    <property type="project" value="InterPro"/>
</dbReference>
<sequence length="513" mass="57511">MSDSLPLPATVLISAGIAASVIVYRLLKSPNAKFPGPRPVPVIGNAHQMPQEHPWLTFSQWQKVYGDVIYLEAFGKPILVVNSSDIAIELLDKRSATYSDRPHLIMASDLCGFGRTFVMQPYGEDWRNQRKAITQNFSPGTIPIYFPVQERQAAVLVQNILNSPDKLDEEVKFQVATVIVRVTFGHYLTDENDPCFSLPMEVMSNFSAATLPGNFMVDFFPALRHLPRWMPGAGFLKTAEKWNKTQYDASWIGYNWSEEHMATGETYLPSLVGSALHEIEGNVPPDVKHNLVWGTSSVLGGGMDTNMSTIMTFFYAMILHPDIQRKAQAEIDALLGNQRLPVLTDRSSLPYLRALVTELYRWRTNVPLGVAHSLNKDDVYNGIVIKKGTIIMPNVWHMLHDPNVYPDPLTYNPDRYKGSDAEMKKVTDLAFGFGRRTCPGYNFAQGTIFSIIMTTLATCNILPPVDVNGKEYIPNVEYSSGMISVPSHFNIQLKSRSLKAQELLHDALSKERI</sequence>
<comment type="cofactor">
    <cofactor evidence="1 9">
        <name>heme</name>
        <dbReference type="ChEBI" id="CHEBI:30413"/>
    </cofactor>
</comment>
<dbReference type="CDD" id="cd11065">
    <property type="entry name" value="CYP64-like"/>
    <property type="match status" value="1"/>
</dbReference>
<evidence type="ECO:0000313" key="13">
    <source>
        <dbReference type="Proteomes" id="UP001050691"/>
    </source>
</evidence>
<feature type="transmembrane region" description="Helical" evidence="11">
    <location>
        <begin position="6"/>
        <end position="27"/>
    </location>
</feature>
<dbReference type="Gene3D" id="1.10.630.10">
    <property type="entry name" value="Cytochrome P450"/>
    <property type="match status" value="1"/>
</dbReference>
<dbReference type="GO" id="GO:0005506">
    <property type="term" value="F:iron ion binding"/>
    <property type="evidence" value="ECO:0007669"/>
    <property type="project" value="InterPro"/>
</dbReference>
<dbReference type="InterPro" id="IPR036396">
    <property type="entry name" value="Cyt_P450_sf"/>
</dbReference>
<gene>
    <name evidence="12" type="ORF">Clacol_008571</name>
</gene>
<accession>A0AAV5AKW2</accession>
<comment type="similarity">
    <text evidence="3 10">Belongs to the cytochrome P450 family.</text>
</comment>
<dbReference type="InterPro" id="IPR050364">
    <property type="entry name" value="Cytochrome_P450_fung"/>
</dbReference>
<comment type="pathway">
    <text evidence="2">Secondary metabolite biosynthesis.</text>
</comment>
<evidence type="ECO:0000256" key="3">
    <source>
        <dbReference type="ARBA" id="ARBA00010617"/>
    </source>
</evidence>
<organism evidence="12 13">
    <name type="scientific">Clathrus columnatus</name>
    <dbReference type="NCBI Taxonomy" id="1419009"/>
    <lineage>
        <taxon>Eukaryota</taxon>
        <taxon>Fungi</taxon>
        <taxon>Dikarya</taxon>
        <taxon>Basidiomycota</taxon>
        <taxon>Agaricomycotina</taxon>
        <taxon>Agaricomycetes</taxon>
        <taxon>Phallomycetidae</taxon>
        <taxon>Phallales</taxon>
        <taxon>Clathraceae</taxon>
        <taxon>Clathrus</taxon>
    </lineage>
</organism>
<dbReference type="InterPro" id="IPR017972">
    <property type="entry name" value="Cyt_P450_CS"/>
</dbReference>
<evidence type="ECO:0000256" key="9">
    <source>
        <dbReference type="PIRSR" id="PIRSR602401-1"/>
    </source>
</evidence>
<evidence type="ECO:0000256" key="10">
    <source>
        <dbReference type="RuleBase" id="RU000461"/>
    </source>
</evidence>
<dbReference type="EMBL" id="BPWL01000009">
    <property type="protein sequence ID" value="GJJ14307.1"/>
    <property type="molecule type" value="Genomic_DNA"/>
</dbReference>
<dbReference type="Proteomes" id="UP001050691">
    <property type="component" value="Unassembled WGS sequence"/>
</dbReference>